<dbReference type="GO" id="GO:0005886">
    <property type="term" value="C:plasma membrane"/>
    <property type="evidence" value="ECO:0007669"/>
    <property type="project" value="TreeGrafter"/>
</dbReference>
<dbReference type="PANTHER" id="PTHR23065:SF7">
    <property type="entry name" value="NOSTRIN, ISOFORM H"/>
    <property type="match status" value="1"/>
</dbReference>
<evidence type="ECO:0000256" key="9">
    <source>
        <dbReference type="SAM" id="MobiDB-lite"/>
    </source>
</evidence>
<evidence type="ECO:0000256" key="8">
    <source>
        <dbReference type="PROSITE-ProRule" id="PRU01077"/>
    </source>
</evidence>
<keyword evidence="6" id="KW-0206">Cytoskeleton</keyword>
<organism evidence="12 13">
    <name type="scientific">Dreissena polymorpha</name>
    <name type="common">Zebra mussel</name>
    <name type="synonym">Mytilus polymorpha</name>
    <dbReference type="NCBI Taxonomy" id="45954"/>
    <lineage>
        <taxon>Eukaryota</taxon>
        <taxon>Metazoa</taxon>
        <taxon>Spiralia</taxon>
        <taxon>Lophotrochozoa</taxon>
        <taxon>Mollusca</taxon>
        <taxon>Bivalvia</taxon>
        <taxon>Autobranchia</taxon>
        <taxon>Heteroconchia</taxon>
        <taxon>Euheterodonta</taxon>
        <taxon>Imparidentia</taxon>
        <taxon>Neoheterodontei</taxon>
        <taxon>Myida</taxon>
        <taxon>Dreissenoidea</taxon>
        <taxon>Dreissenidae</taxon>
        <taxon>Dreissena</taxon>
    </lineage>
</organism>
<accession>A0A9D4HHF2</accession>
<dbReference type="PROSITE" id="PS50002">
    <property type="entry name" value="SH3"/>
    <property type="match status" value="1"/>
</dbReference>
<protein>
    <recommendedName>
        <fullName evidence="14">Nostrin</fullName>
    </recommendedName>
</protein>
<dbReference type="Proteomes" id="UP000828390">
    <property type="component" value="Unassembled WGS sequence"/>
</dbReference>
<dbReference type="Pfam" id="PF25610">
    <property type="entry name" value="HR1_TOCA"/>
    <property type="match status" value="1"/>
</dbReference>
<proteinExistence type="predicted"/>
<evidence type="ECO:0000313" key="12">
    <source>
        <dbReference type="EMBL" id="KAH3716901.1"/>
    </source>
</evidence>
<reference evidence="12" key="2">
    <citation type="submission" date="2020-11" db="EMBL/GenBank/DDBJ databases">
        <authorList>
            <person name="McCartney M.A."/>
            <person name="Auch B."/>
            <person name="Kono T."/>
            <person name="Mallez S."/>
            <person name="Becker A."/>
            <person name="Gohl D.M."/>
            <person name="Silverstein K.A.T."/>
            <person name="Koren S."/>
            <person name="Bechman K.B."/>
            <person name="Herman A."/>
            <person name="Abrahante J.E."/>
            <person name="Garbe J."/>
        </authorList>
    </citation>
    <scope>NUCLEOTIDE SEQUENCE</scope>
    <source>
        <strain evidence="12">Duluth1</strain>
        <tissue evidence="12">Whole animal</tissue>
    </source>
</reference>
<name>A0A9D4HHF2_DREPO</name>
<dbReference type="Pfam" id="PF00018">
    <property type="entry name" value="SH3_1"/>
    <property type="match status" value="1"/>
</dbReference>
<keyword evidence="4" id="KW-0597">Phosphoprotein</keyword>
<keyword evidence="13" id="KW-1185">Reference proteome</keyword>
<dbReference type="InterPro" id="IPR001060">
    <property type="entry name" value="FCH_dom"/>
</dbReference>
<dbReference type="GO" id="GO:0005737">
    <property type="term" value="C:cytoplasm"/>
    <property type="evidence" value="ECO:0007669"/>
    <property type="project" value="TreeGrafter"/>
</dbReference>
<dbReference type="Gene3D" id="6.10.140.470">
    <property type="match status" value="1"/>
</dbReference>
<dbReference type="InterPro" id="IPR001452">
    <property type="entry name" value="SH3_domain"/>
</dbReference>
<dbReference type="AlphaFoldDB" id="A0A9D4HHF2"/>
<evidence type="ECO:0000256" key="3">
    <source>
        <dbReference type="ARBA" id="ARBA00022490"/>
    </source>
</evidence>
<dbReference type="Gene3D" id="2.30.30.40">
    <property type="entry name" value="SH3 Domains"/>
    <property type="match status" value="1"/>
</dbReference>
<dbReference type="SUPFAM" id="SSF50044">
    <property type="entry name" value="SH3-domain"/>
    <property type="match status" value="1"/>
</dbReference>
<dbReference type="Gene3D" id="1.20.1270.60">
    <property type="entry name" value="Arfaptin homology (AH) domain/BAR domain"/>
    <property type="match status" value="1"/>
</dbReference>
<comment type="subcellular location">
    <subcellularLocation>
        <location evidence="1">Cytoplasm</location>
        <location evidence="1">Cytoskeleton</location>
    </subcellularLocation>
</comment>
<dbReference type="SMART" id="SM00326">
    <property type="entry name" value="SH3"/>
    <property type="match status" value="1"/>
</dbReference>
<feature type="region of interest" description="Disordered" evidence="9">
    <location>
        <begin position="126"/>
        <end position="156"/>
    </location>
</feature>
<comment type="caution">
    <text evidence="12">The sequence shown here is derived from an EMBL/GenBank/DDBJ whole genome shotgun (WGS) entry which is preliminary data.</text>
</comment>
<evidence type="ECO:0000256" key="7">
    <source>
        <dbReference type="PROSITE-ProRule" id="PRU00192"/>
    </source>
</evidence>
<evidence type="ECO:0000259" key="11">
    <source>
        <dbReference type="PROSITE" id="PS51741"/>
    </source>
</evidence>
<feature type="domain" description="F-BAR" evidence="11">
    <location>
        <begin position="1"/>
        <end position="246"/>
    </location>
</feature>
<evidence type="ECO:0000256" key="6">
    <source>
        <dbReference type="ARBA" id="ARBA00023212"/>
    </source>
</evidence>
<evidence type="ECO:0000313" key="13">
    <source>
        <dbReference type="Proteomes" id="UP000828390"/>
    </source>
</evidence>
<dbReference type="Pfam" id="PF00611">
    <property type="entry name" value="FCH"/>
    <property type="match status" value="1"/>
</dbReference>
<dbReference type="PANTHER" id="PTHR23065">
    <property type="entry name" value="PROLINE-SERINE-THREONINE PHOSPHATASE INTERACTING PROTEIN 1"/>
    <property type="match status" value="1"/>
</dbReference>
<dbReference type="InterPro" id="IPR027267">
    <property type="entry name" value="AH/BAR_dom_sf"/>
</dbReference>
<dbReference type="InterPro" id="IPR036028">
    <property type="entry name" value="SH3-like_dom_sf"/>
</dbReference>
<dbReference type="SMART" id="SM00055">
    <property type="entry name" value="FCH"/>
    <property type="match status" value="1"/>
</dbReference>
<dbReference type="PRINTS" id="PR00499">
    <property type="entry name" value="P67PHOX"/>
</dbReference>
<evidence type="ECO:0000256" key="4">
    <source>
        <dbReference type="ARBA" id="ARBA00022553"/>
    </source>
</evidence>
<dbReference type="PRINTS" id="PR00452">
    <property type="entry name" value="SH3DOMAIN"/>
</dbReference>
<keyword evidence="3" id="KW-0963">Cytoplasm</keyword>
<evidence type="ECO:0000256" key="2">
    <source>
        <dbReference type="ARBA" id="ARBA00022443"/>
    </source>
</evidence>
<keyword evidence="5 8" id="KW-0175">Coiled coil</keyword>
<dbReference type="FunFam" id="2.30.30.40:FF:000072">
    <property type="entry name" value="Unconventional Myosin IB"/>
    <property type="match status" value="1"/>
</dbReference>
<evidence type="ECO:0008006" key="14">
    <source>
        <dbReference type="Google" id="ProtNLM"/>
    </source>
</evidence>
<feature type="non-terminal residue" evidence="12">
    <location>
        <position position="1"/>
    </location>
</feature>
<gene>
    <name evidence="12" type="ORF">DPMN_059634</name>
</gene>
<dbReference type="GO" id="GO:0043226">
    <property type="term" value="C:organelle"/>
    <property type="evidence" value="ECO:0007669"/>
    <property type="project" value="UniProtKB-ARBA"/>
</dbReference>
<evidence type="ECO:0000256" key="1">
    <source>
        <dbReference type="ARBA" id="ARBA00004245"/>
    </source>
</evidence>
<dbReference type="EMBL" id="JAIWYP010000013">
    <property type="protein sequence ID" value="KAH3716901.1"/>
    <property type="molecule type" value="Genomic_DNA"/>
</dbReference>
<sequence>GVLGFEELKKYMRQGNEFCKEVALLIHERADLETKYHKGLGIIAAKLSKVAQTSIGTLGEGWKAVAASIDTEADLHRNLATAMLEEIAKPLKHLVAGQKEARRPIEEHVEKSLKSLTEKRNDEIKAKKSAYDTAKSHEKVEEPKNIKTDKDANKTEKKQKQVLDRLRKADKAYCECCEKAEVARQEWEFTVNKANVQLQTLDEERISKMNDFLNLYNSHLSVLGPRLSQCCDTLLKSVQQVDVSGDISLVAKTKGSQTATPEQMLIDCYAEDSQFTMKKERRKMALQHYLLHIRQSIEREQKGREGVEKLVGVYKERPNFADQDAQEDTRQRLTQVIFMMNFLEANHYKIATSLASIDGGHKPAFKFSKYIEQARDKQGMLVSLLKLPPNLASAGDSGYDATSVTLSSLATVGMDDNIDDDEFDDPPSPTGMLGRCRAIFDYQAVEHGDLAIHTGDIINITEKLGNGWWQGECNGRSGVFPESYVQEL</sequence>
<evidence type="ECO:0000256" key="5">
    <source>
        <dbReference type="ARBA" id="ARBA00023054"/>
    </source>
</evidence>
<dbReference type="InterPro" id="IPR057870">
    <property type="entry name" value="HR1_TOCA"/>
</dbReference>
<dbReference type="PROSITE" id="PS51741">
    <property type="entry name" value="F_BAR"/>
    <property type="match status" value="1"/>
</dbReference>
<feature type="domain" description="SH3" evidence="10">
    <location>
        <begin position="431"/>
        <end position="488"/>
    </location>
</feature>
<evidence type="ECO:0000259" key="10">
    <source>
        <dbReference type="PROSITE" id="PS50002"/>
    </source>
</evidence>
<dbReference type="InterPro" id="IPR031160">
    <property type="entry name" value="F_BAR_dom"/>
</dbReference>
<reference evidence="12" key="1">
    <citation type="journal article" date="2019" name="bioRxiv">
        <title>The Genome of the Zebra Mussel, Dreissena polymorpha: A Resource for Invasive Species Research.</title>
        <authorList>
            <person name="McCartney M.A."/>
            <person name="Auch B."/>
            <person name="Kono T."/>
            <person name="Mallez S."/>
            <person name="Zhang Y."/>
            <person name="Obille A."/>
            <person name="Becker A."/>
            <person name="Abrahante J.E."/>
            <person name="Garbe J."/>
            <person name="Badalamenti J.P."/>
            <person name="Herman A."/>
            <person name="Mangelson H."/>
            <person name="Liachko I."/>
            <person name="Sullivan S."/>
            <person name="Sone E.D."/>
            <person name="Koren S."/>
            <person name="Silverstein K.A.T."/>
            <person name="Beckman K.B."/>
            <person name="Gohl D.M."/>
        </authorList>
    </citation>
    <scope>NUCLEOTIDE SEQUENCE</scope>
    <source>
        <strain evidence="12">Duluth1</strain>
        <tissue evidence="12">Whole animal</tissue>
    </source>
</reference>
<dbReference type="SUPFAM" id="SSF103657">
    <property type="entry name" value="BAR/IMD domain-like"/>
    <property type="match status" value="1"/>
</dbReference>
<keyword evidence="2 7" id="KW-0728">SH3 domain</keyword>